<keyword evidence="6" id="KW-0472">Membrane</keyword>
<dbReference type="Gene3D" id="3.10.20.310">
    <property type="entry name" value="membrane protein fhac"/>
    <property type="match status" value="1"/>
</dbReference>
<dbReference type="PANTHER" id="PTHR12815">
    <property type="entry name" value="SORTING AND ASSEMBLY MACHINERY SAMM50 PROTEIN FAMILY MEMBER"/>
    <property type="match status" value="1"/>
</dbReference>
<evidence type="ECO:0000256" key="6">
    <source>
        <dbReference type="ARBA" id="ARBA00023136"/>
    </source>
</evidence>
<evidence type="ECO:0000256" key="3">
    <source>
        <dbReference type="ARBA" id="ARBA00022452"/>
    </source>
</evidence>
<evidence type="ECO:0000256" key="5">
    <source>
        <dbReference type="ARBA" id="ARBA00022805"/>
    </source>
</evidence>
<dbReference type="GO" id="GO:0005741">
    <property type="term" value="C:mitochondrial outer membrane"/>
    <property type="evidence" value="ECO:0007669"/>
    <property type="project" value="UniProtKB-SubCell"/>
</dbReference>
<evidence type="ECO:0000256" key="4">
    <source>
        <dbReference type="ARBA" id="ARBA00022692"/>
    </source>
</evidence>
<evidence type="ECO:0000256" key="2">
    <source>
        <dbReference type="ARBA" id="ARBA00010913"/>
    </source>
</evidence>
<feature type="domain" description="Bacterial surface antigen (D15)" evidence="8">
    <location>
        <begin position="120"/>
        <end position="417"/>
    </location>
</feature>
<evidence type="ECO:0000256" key="7">
    <source>
        <dbReference type="ARBA" id="ARBA00024013"/>
    </source>
</evidence>
<dbReference type="Gene3D" id="2.40.160.50">
    <property type="entry name" value="membrane protein fhac: a member of the omp85/tpsb transporter family"/>
    <property type="match status" value="1"/>
</dbReference>
<reference evidence="9" key="1">
    <citation type="submission" date="2022-04" db="EMBL/GenBank/DDBJ databases">
        <title>Carnegiea gigantea Genome sequencing and assembly v2.</title>
        <authorList>
            <person name="Copetti D."/>
            <person name="Sanderson M.J."/>
            <person name="Burquez A."/>
            <person name="Wojciechowski M.F."/>
        </authorList>
    </citation>
    <scope>NUCLEOTIDE SEQUENCE</scope>
    <source>
        <strain evidence="9">SGP5-SGP5p</strain>
        <tissue evidence="9">Aerial part</tissue>
    </source>
</reference>
<accession>A0A9Q1KUT7</accession>
<keyword evidence="3" id="KW-1134">Transmembrane beta strand</keyword>
<organism evidence="9 10">
    <name type="scientific">Carnegiea gigantea</name>
    <dbReference type="NCBI Taxonomy" id="171969"/>
    <lineage>
        <taxon>Eukaryota</taxon>
        <taxon>Viridiplantae</taxon>
        <taxon>Streptophyta</taxon>
        <taxon>Embryophyta</taxon>
        <taxon>Tracheophyta</taxon>
        <taxon>Spermatophyta</taxon>
        <taxon>Magnoliopsida</taxon>
        <taxon>eudicotyledons</taxon>
        <taxon>Gunneridae</taxon>
        <taxon>Pentapetalae</taxon>
        <taxon>Caryophyllales</taxon>
        <taxon>Cactineae</taxon>
        <taxon>Cactaceae</taxon>
        <taxon>Cactoideae</taxon>
        <taxon>Echinocereeae</taxon>
        <taxon>Carnegiea</taxon>
    </lineage>
</organism>
<proteinExistence type="inferred from homology"/>
<evidence type="ECO:0000256" key="1">
    <source>
        <dbReference type="ARBA" id="ARBA00004374"/>
    </source>
</evidence>
<dbReference type="Pfam" id="PF01103">
    <property type="entry name" value="Omp85"/>
    <property type="match status" value="1"/>
</dbReference>
<protein>
    <recommendedName>
        <fullName evidence="8">Bacterial surface antigen (D15) domain-containing protein</fullName>
    </recommendedName>
</protein>
<sequence length="458" mass="50124">MVAKEGESAGTPARVHEVIIKGNSRTNDRLIKAEIMDLLSQASTFPELQVAAKKAKARLKELGIFDIVEVLIDDGPPELPGFVNVVVEASKSKLLHWNPFSFTFMAAKTWSLGGRLSLKNLLGIGDIWGGSLSYSSDQNTHFNIDVLLPKIQCWTTPPFAQASLLTQDWLKLSSYKEQSLGLTLRLLSTKNHDLEYNLTWRTLTDPSRMAGASVRRQLGHNLLSSLKYTYKADHMDSPLRPTQGYALGFTAACILIVGLHDSYDRVYFGVSGGLAVPWGNGLSVSDKHSSLADRLFMGGNASPFGPLGSLNPIWGFKCRGLGPSEPRRQGMQAVSAFADLSFDLPTAVLKQNGIHGHVFASAGNVAEVKAKGFSMDNFMKSFRSSIGCGIVIPIKHLFRMEVNYCQILGRSKHDASESGVKICFSAGRCKLLFVGEFINSCTSYLEEYTYAPSILFLA</sequence>
<comment type="caution">
    <text evidence="9">The sequence shown here is derived from an EMBL/GenBank/DDBJ whole genome shotgun (WGS) entry which is preliminary data.</text>
</comment>
<name>A0A9Q1KUT7_9CARY</name>
<dbReference type="GO" id="GO:0009707">
    <property type="term" value="C:chloroplast outer membrane"/>
    <property type="evidence" value="ECO:0007669"/>
    <property type="project" value="UniProtKB-SubCell"/>
</dbReference>
<dbReference type="InterPro" id="IPR000184">
    <property type="entry name" value="Bac_surfAg_D15"/>
</dbReference>
<dbReference type="PANTHER" id="PTHR12815:SF18">
    <property type="entry name" value="SORTING AND ASSEMBLY MACHINERY COMPONENT 50 HOMOLOG"/>
    <property type="match status" value="1"/>
</dbReference>
<gene>
    <name evidence="9" type="ORF">Cgig2_004082</name>
</gene>
<dbReference type="AlphaFoldDB" id="A0A9Q1KUT7"/>
<dbReference type="InterPro" id="IPR039910">
    <property type="entry name" value="D15-like"/>
</dbReference>
<dbReference type="EMBL" id="JAKOGI010000025">
    <property type="protein sequence ID" value="KAJ8449027.1"/>
    <property type="molecule type" value="Genomic_DNA"/>
</dbReference>
<evidence type="ECO:0000313" key="10">
    <source>
        <dbReference type="Proteomes" id="UP001153076"/>
    </source>
</evidence>
<comment type="subcellular location">
    <subcellularLocation>
        <location evidence="1">Mitochondrion outer membrane</location>
        <topology evidence="1">Multi-pass membrane protein</topology>
    </subcellularLocation>
    <subcellularLocation>
        <location evidence="7">Plastid</location>
        <location evidence="7">Chloroplast outer membrane</location>
    </subcellularLocation>
</comment>
<evidence type="ECO:0000259" key="8">
    <source>
        <dbReference type="Pfam" id="PF01103"/>
    </source>
</evidence>
<keyword evidence="5" id="KW-0934">Plastid</keyword>
<keyword evidence="4" id="KW-0812">Transmembrane</keyword>
<keyword evidence="10" id="KW-1185">Reference proteome</keyword>
<dbReference type="OrthoDB" id="1724197at2759"/>
<keyword evidence="5" id="KW-1002">Plastid outer membrane</keyword>
<evidence type="ECO:0000313" key="9">
    <source>
        <dbReference type="EMBL" id="KAJ8449027.1"/>
    </source>
</evidence>
<comment type="similarity">
    <text evidence="2">Belongs to the SAM50/omp85 family.</text>
</comment>
<dbReference type="Proteomes" id="UP001153076">
    <property type="component" value="Unassembled WGS sequence"/>
</dbReference>